<keyword evidence="2" id="KW-1185">Reference proteome</keyword>
<reference evidence="1 2" key="1">
    <citation type="journal article" date="2019" name="Sci. Data">
        <title>Hybrid genome assembly and annotation of Danionella translucida.</title>
        <authorList>
            <person name="Kadobianskyi M."/>
            <person name="Schulze L."/>
            <person name="Schuelke M."/>
            <person name="Judkewitz B."/>
        </authorList>
    </citation>
    <scope>NUCLEOTIDE SEQUENCE [LARGE SCALE GENOMIC DNA]</scope>
    <source>
        <strain evidence="1 2">Bolton</strain>
    </source>
</reference>
<evidence type="ECO:0000313" key="2">
    <source>
        <dbReference type="Proteomes" id="UP000316079"/>
    </source>
</evidence>
<evidence type="ECO:0000313" key="1">
    <source>
        <dbReference type="EMBL" id="TRY88373.1"/>
    </source>
</evidence>
<dbReference type="OrthoDB" id="10015792at2759"/>
<comment type="caution">
    <text evidence="1">The sequence shown here is derived from an EMBL/GenBank/DDBJ whole genome shotgun (WGS) entry which is preliminary data.</text>
</comment>
<proteinExistence type="predicted"/>
<dbReference type="Proteomes" id="UP000316079">
    <property type="component" value="Unassembled WGS sequence"/>
</dbReference>
<dbReference type="AlphaFoldDB" id="A0A553QEL7"/>
<sequence>SFNVICEKIHEGHKRWRERGGVCVSCLVEIMDMSNVSAVRKRAALMSVTRVLATGKPLFEEEEEEEGIKFLSSLTSNLQHSRIMPKVKR</sequence>
<feature type="non-terminal residue" evidence="1">
    <location>
        <position position="1"/>
    </location>
</feature>
<gene>
    <name evidence="1" type="ORF">DNTS_018295</name>
</gene>
<dbReference type="EMBL" id="SRMA01026048">
    <property type="protein sequence ID" value="TRY88373.1"/>
    <property type="molecule type" value="Genomic_DNA"/>
</dbReference>
<organism evidence="1 2">
    <name type="scientific">Danionella cerebrum</name>
    <dbReference type="NCBI Taxonomy" id="2873325"/>
    <lineage>
        <taxon>Eukaryota</taxon>
        <taxon>Metazoa</taxon>
        <taxon>Chordata</taxon>
        <taxon>Craniata</taxon>
        <taxon>Vertebrata</taxon>
        <taxon>Euteleostomi</taxon>
        <taxon>Actinopterygii</taxon>
        <taxon>Neopterygii</taxon>
        <taxon>Teleostei</taxon>
        <taxon>Ostariophysi</taxon>
        <taxon>Cypriniformes</taxon>
        <taxon>Danionidae</taxon>
        <taxon>Danioninae</taxon>
        <taxon>Danionella</taxon>
    </lineage>
</organism>
<protein>
    <submittedName>
        <fullName evidence="1">Uncharacterized protein</fullName>
    </submittedName>
</protein>
<accession>A0A553QEL7</accession>
<name>A0A553QEL7_9TELE</name>